<organism evidence="3 4">
    <name type="scientific">Sphingobacterium humi</name>
    <dbReference type="NCBI Taxonomy" id="1796905"/>
    <lineage>
        <taxon>Bacteria</taxon>
        <taxon>Pseudomonadati</taxon>
        <taxon>Bacteroidota</taxon>
        <taxon>Sphingobacteriia</taxon>
        <taxon>Sphingobacteriales</taxon>
        <taxon>Sphingobacteriaceae</taxon>
        <taxon>Sphingobacterium</taxon>
    </lineage>
</organism>
<proteinExistence type="predicted"/>
<keyword evidence="1" id="KW-0472">Membrane</keyword>
<dbReference type="InterPro" id="IPR012373">
    <property type="entry name" value="Ferrdict_sens_TM"/>
</dbReference>
<accession>A0A6N8KTM9</accession>
<dbReference type="Proteomes" id="UP000435036">
    <property type="component" value="Unassembled WGS sequence"/>
</dbReference>
<dbReference type="GO" id="GO:0016989">
    <property type="term" value="F:sigma factor antagonist activity"/>
    <property type="evidence" value="ECO:0007669"/>
    <property type="project" value="TreeGrafter"/>
</dbReference>
<reference evidence="3 4" key="1">
    <citation type="submission" date="2019-12" db="EMBL/GenBank/DDBJ databases">
        <authorList>
            <person name="Dong K."/>
        </authorList>
    </citation>
    <scope>NUCLEOTIDE SEQUENCE [LARGE SCALE GENOMIC DNA]</scope>
    <source>
        <strain evidence="3 4">JCM 31225</strain>
    </source>
</reference>
<dbReference type="PIRSF" id="PIRSF018266">
    <property type="entry name" value="FecR"/>
    <property type="match status" value="1"/>
</dbReference>
<keyword evidence="1" id="KW-0812">Transmembrane</keyword>
<dbReference type="PANTHER" id="PTHR30273:SF2">
    <property type="entry name" value="PROTEIN FECR"/>
    <property type="match status" value="1"/>
</dbReference>
<dbReference type="AlphaFoldDB" id="A0A6N8KTM9"/>
<evidence type="ECO:0000256" key="1">
    <source>
        <dbReference type="SAM" id="Phobius"/>
    </source>
</evidence>
<evidence type="ECO:0000259" key="2">
    <source>
        <dbReference type="Pfam" id="PF04773"/>
    </source>
</evidence>
<dbReference type="PANTHER" id="PTHR30273">
    <property type="entry name" value="PERIPLASMIC SIGNAL SENSOR AND SIGMA FACTOR ACTIVATOR FECR-RELATED"/>
    <property type="match status" value="1"/>
</dbReference>
<dbReference type="InterPro" id="IPR006860">
    <property type="entry name" value="FecR"/>
</dbReference>
<evidence type="ECO:0000313" key="4">
    <source>
        <dbReference type="Proteomes" id="UP000435036"/>
    </source>
</evidence>
<sequence>MVTNELLTLLNKLKSGEILNHELVRLQQLLDSKEGLKDFLEKMDLDYEQIQQKVQHLPKYHNQEQTKNRILTSISQASLTKPTKKLSKRVYSWALVASVVIAGIFLYQKREKMQEAIAWETIQTKHGEQKQIRLSDETEVKLNGNSSLSYATTATGQLRIVKLRGEAFFEVAKNPEKPFLVITKDFVTKVVGTSFNIDSDIERSVEVNSGLVKVFEVDESNYEQQLTTEMKDFPALIEKSSQKAVALSKGQRAVLTEDSWEVKTFNTTNWYNKELVHFNEKLDLIVKKAYRYYGDSVIVAPEIAGTKMTISFKNKDIKQVLQTLADINDAKLLKKSDKLWEIKK</sequence>
<dbReference type="Pfam" id="PF04773">
    <property type="entry name" value="FecR"/>
    <property type="match status" value="1"/>
</dbReference>
<dbReference type="EMBL" id="WSQA01000001">
    <property type="protein sequence ID" value="MVZ60800.1"/>
    <property type="molecule type" value="Genomic_DNA"/>
</dbReference>
<keyword evidence="4" id="KW-1185">Reference proteome</keyword>
<protein>
    <submittedName>
        <fullName evidence="3">DUF4974 domain-containing protein</fullName>
    </submittedName>
</protein>
<feature type="transmembrane region" description="Helical" evidence="1">
    <location>
        <begin position="90"/>
        <end position="107"/>
    </location>
</feature>
<name>A0A6N8KTM9_9SPHI</name>
<feature type="domain" description="FecR protein" evidence="2">
    <location>
        <begin position="121"/>
        <end position="213"/>
    </location>
</feature>
<dbReference type="Gene3D" id="3.55.50.30">
    <property type="match status" value="1"/>
</dbReference>
<gene>
    <name evidence="3" type="ORF">GQF63_02065</name>
</gene>
<evidence type="ECO:0000313" key="3">
    <source>
        <dbReference type="EMBL" id="MVZ60800.1"/>
    </source>
</evidence>
<keyword evidence="1" id="KW-1133">Transmembrane helix</keyword>
<dbReference type="RefSeq" id="WP_160367423.1">
    <property type="nucleotide sequence ID" value="NZ_WSQA01000001.1"/>
</dbReference>
<dbReference type="OrthoDB" id="710640at2"/>
<dbReference type="Gene3D" id="2.60.120.1440">
    <property type="match status" value="1"/>
</dbReference>
<comment type="caution">
    <text evidence="3">The sequence shown here is derived from an EMBL/GenBank/DDBJ whole genome shotgun (WGS) entry which is preliminary data.</text>
</comment>